<evidence type="ECO:0000313" key="2">
    <source>
        <dbReference type="Proteomes" id="UP000095333"/>
    </source>
</evidence>
<dbReference type="Proteomes" id="UP000095333">
    <property type="component" value="Unassembled WGS sequence"/>
</dbReference>
<reference evidence="1 2" key="1">
    <citation type="submission" date="2015-09" db="EMBL/GenBank/DDBJ databases">
        <authorList>
            <consortium name="Pathogen Informatics"/>
        </authorList>
    </citation>
    <scope>NUCLEOTIDE SEQUENCE [LARGE SCALE GENOMIC DNA]</scope>
    <source>
        <strain evidence="1 2">2789STDY5834842</strain>
    </source>
</reference>
<accession>A0A174LYV8</accession>
<sequence length="193" mass="23560">MYCFFISIFAISIVLLPDFNMKRIQVLLLFIVISCSMFAQDRLSLFIGRANKYAAVELSDYRKRLCVEYNISNQLLDDYYRRCGSNWGNVGLALEIAKTSGRHMREVCDYYKRYHRNGWNRILVEIGIKPGSMYYDPFYDRIRYHSECWREHYCSYCDHHDKHHRKHYKKHKRHKHHKWHDDDDDWDDDDEDD</sequence>
<name>A0A174LYV8_PHOVU</name>
<organism evidence="1 2">
    <name type="scientific">Phocaeicola vulgatus</name>
    <name type="common">Bacteroides vulgatus</name>
    <dbReference type="NCBI Taxonomy" id="821"/>
    <lineage>
        <taxon>Bacteria</taxon>
        <taxon>Pseudomonadati</taxon>
        <taxon>Bacteroidota</taxon>
        <taxon>Bacteroidia</taxon>
        <taxon>Bacteroidales</taxon>
        <taxon>Bacteroidaceae</taxon>
        <taxon>Phocaeicola</taxon>
    </lineage>
</organism>
<proteinExistence type="predicted"/>
<protein>
    <submittedName>
        <fullName evidence="1">Uncharacterized protein</fullName>
    </submittedName>
</protein>
<dbReference type="AlphaFoldDB" id="A0A174LYV8"/>
<evidence type="ECO:0000313" key="1">
    <source>
        <dbReference type="EMBL" id="CUP27148.1"/>
    </source>
</evidence>
<gene>
    <name evidence="1" type="ORF">ERS852457_03785</name>
</gene>
<dbReference type="EMBL" id="CYZI01000038">
    <property type="protein sequence ID" value="CUP27148.1"/>
    <property type="molecule type" value="Genomic_DNA"/>
</dbReference>